<accession>A0A848GBR5</accession>
<name>A0A848GBR5_9RHOO</name>
<evidence type="ECO:0000259" key="2">
    <source>
        <dbReference type="Pfam" id="PF09832"/>
    </source>
</evidence>
<proteinExistence type="predicted"/>
<evidence type="ECO:0000313" key="4">
    <source>
        <dbReference type="Proteomes" id="UP000580043"/>
    </source>
</evidence>
<dbReference type="InterPro" id="IPR018637">
    <property type="entry name" value="DUF2059"/>
</dbReference>
<organism evidence="3 4">
    <name type="scientific">Zoogloea dura</name>
    <dbReference type="NCBI Taxonomy" id="2728840"/>
    <lineage>
        <taxon>Bacteria</taxon>
        <taxon>Pseudomonadati</taxon>
        <taxon>Pseudomonadota</taxon>
        <taxon>Betaproteobacteria</taxon>
        <taxon>Rhodocyclales</taxon>
        <taxon>Zoogloeaceae</taxon>
        <taxon>Zoogloea</taxon>
    </lineage>
</organism>
<keyword evidence="4" id="KW-1185">Reference proteome</keyword>
<keyword evidence="1" id="KW-0732">Signal</keyword>
<evidence type="ECO:0000256" key="1">
    <source>
        <dbReference type="SAM" id="SignalP"/>
    </source>
</evidence>
<dbReference type="AlphaFoldDB" id="A0A848GBR5"/>
<sequence>MKRILLASLAALVICHPAHADQRGDKIKALMDAQGLVVTFEQQLSAGREYSQRQAREMQDQMLNGLNLNEQFRTQLQLAVEEFTTAVQPPWGAQEIVNAWAQYYGESFNDEELDRLLEHYTSPLAQKEVGASRQALARFSQHFQTLYSPIVEQATAAYTKKLQTIVQECNCRK</sequence>
<feature type="signal peptide" evidence="1">
    <location>
        <begin position="1"/>
        <end position="20"/>
    </location>
</feature>
<reference evidence="3 4" key="1">
    <citation type="submission" date="2020-04" db="EMBL/GenBank/DDBJ databases">
        <title>Zoogloea sp. G-4-1-14 isolated from soil.</title>
        <authorList>
            <person name="Dahal R.H."/>
        </authorList>
    </citation>
    <scope>NUCLEOTIDE SEQUENCE [LARGE SCALE GENOMIC DNA]</scope>
    <source>
        <strain evidence="3 4">G-4-1-14</strain>
    </source>
</reference>
<evidence type="ECO:0000313" key="3">
    <source>
        <dbReference type="EMBL" id="NML27843.1"/>
    </source>
</evidence>
<protein>
    <submittedName>
        <fullName evidence="3">DUF2059 domain-containing protein</fullName>
    </submittedName>
</protein>
<feature type="domain" description="DUF2059" evidence="2">
    <location>
        <begin position="95"/>
        <end position="146"/>
    </location>
</feature>
<dbReference type="Proteomes" id="UP000580043">
    <property type="component" value="Unassembled WGS sequence"/>
</dbReference>
<feature type="chain" id="PRO_5032550021" evidence="1">
    <location>
        <begin position="21"/>
        <end position="173"/>
    </location>
</feature>
<comment type="caution">
    <text evidence="3">The sequence shown here is derived from an EMBL/GenBank/DDBJ whole genome shotgun (WGS) entry which is preliminary data.</text>
</comment>
<dbReference type="Pfam" id="PF09832">
    <property type="entry name" value="DUF2059"/>
    <property type="match status" value="1"/>
</dbReference>
<gene>
    <name evidence="3" type="ORF">HHL15_18970</name>
</gene>
<dbReference type="RefSeq" id="WP_169147378.1">
    <property type="nucleotide sequence ID" value="NZ_JABBGA010000019.1"/>
</dbReference>
<dbReference type="EMBL" id="JABBGA010000019">
    <property type="protein sequence ID" value="NML27843.1"/>
    <property type="molecule type" value="Genomic_DNA"/>
</dbReference>